<dbReference type="Gene3D" id="3.80.10.10">
    <property type="entry name" value="Ribonuclease Inhibitor"/>
    <property type="match status" value="1"/>
</dbReference>
<keyword evidence="3" id="KW-1185">Reference proteome</keyword>
<proteinExistence type="predicted"/>
<feature type="domain" description="F-box" evidence="1">
    <location>
        <begin position="9"/>
        <end position="57"/>
    </location>
</feature>
<dbReference type="InterPro" id="IPR001810">
    <property type="entry name" value="F-box_dom"/>
</dbReference>
<dbReference type="Gene3D" id="1.20.1280.50">
    <property type="match status" value="1"/>
</dbReference>
<evidence type="ECO:0000259" key="1">
    <source>
        <dbReference type="Pfam" id="PF12937"/>
    </source>
</evidence>
<protein>
    <recommendedName>
        <fullName evidence="1">F-box domain-containing protein</fullName>
    </recommendedName>
</protein>
<dbReference type="EMBL" id="JACGCI010000007">
    <property type="protein sequence ID" value="KAF6762469.1"/>
    <property type="molecule type" value="Genomic_DNA"/>
</dbReference>
<evidence type="ECO:0000313" key="3">
    <source>
        <dbReference type="Proteomes" id="UP000521943"/>
    </source>
</evidence>
<evidence type="ECO:0000313" key="2">
    <source>
        <dbReference type="EMBL" id="KAF6762469.1"/>
    </source>
</evidence>
<name>A0A8H6ME44_9AGAR</name>
<sequence>MSDSASHVNELPPEILAHIFGFCDCKASNCKRLLQLATVCNHWHEVLMAYPQFWTTLECTIPTKLKNEPHTVVPALVSHLQQWFARAGDLPRSLTLSFEVAARKTGLLYDFLVGSPKWESLAFNLALEGASNWVWLEGLIAAAEKYGEPCWPELVALEIDAPAVRYHAGRFSLPLMTIAPNLKQLKVTIAELQASIFTIFEGFSWSTLTHLEFSGALGEESLTFYLHILSHAPRLEGLKVLDQQSDMSPASALPTIRLPVIHPTLRYLGLHDSPNTMTLLRSICVPSLKCLEISRSYCPSPQNVLQPPPTTPLTDAIRILVSASQCEIKDLRLKWTPLTDGDLYGVMTVVPSVEYVELDEAACFWPATLEAFFGRMQQANEEGHPILPQMRRFSYNEGYMCRLVREGTPAFHLFREAPLEWWKATPDNSNYSS</sequence>
<dbReference type="AlphaFoldDB" id="A0A8H6ME44"/>
<reference evidence="2 3" key="1">
    <citation type="submission" date="2020-07" db="EMBL/GenBank/DDBJ databases">
        <title>Comparative genomics of pyrophilous fungi reveals a link between fire events and developmental genes.</title>
        <authorList>
            <consortium name="DOE Joint Genome Institute"/>
            <person name="Steindorff A.S."/>
            <person name="Carver A."/>
            <person name="Calhoun S."/>
            <person name="Stillman K."/>
            <person name="Liu H."/>
            <person name="Lipzen A."/>
            <person name="Pangilinan J."/>
            <person name="Labutti K."/>
            <person name="Bruns T.D."/>
            <person name="Grigoriev I.V."/>
        </authorList>
    </citation>
    <scope>NUCLEOTIDE SEQUENCE [LARGE SCALE GENOMIC DNA]</scope>
    <source>
        <strain evidence="2 3">CBS 144469</strain>
    </source>
</reference>
<dbReference type="InterPro" id="IPR032675">
    <property type="entry name" value="LRR_dom_sf"/>
</dbReference>
<dbReference type="OrthoDB" id="2817897at2759"/>
<dbReference type="CDD" id="cd09917">
    <property type="entry name" value="F-box_SF"/>
    <property type="match status" value="1"/>
</dbReference>
<organism evidence="2 3">
    <name type="scientific">Ephemerocybe angulata</name>
    <dbReference type="NCBI Taxonomy" id="980116"/>
    <lineage>
        <taxon>Eukaryota</taxon>
        <taxon>Fungi</taxon>
        <taxon>Dikarya</taxon>
        <taxon>Basidiomycota</taxon>
        <taxon>Agaricomycotina</taxon>
        <taxon>Agaricomycetes</taxon>
        <taxon>Agaricomycetidae</taxon>
        <taxon>Agaricales</taxon>
        <taxon>Agaricineae</taxon>
        <taxon>Psathyrellaceae</taxon>
        <taxon>Ephemerocybe</taxon>
    </lineage>
</organism>
<comment type="caution">
    <text evidence="2">The sequence shown here is derived from an EMBL/GenBank/DDBJ whole genome shotgun (WGS) entry which is preliminary data.</text>
</comment>
<dbReference type="SUPFAM" id="SSF81383">
    <property type="entry name" value="F-box domain"/>
    <property type="match status" value="1"/>
</dbReference>
<dbReference type="Pfam" id="PF12937">
    <property type="entry name" value="F-box-like"/>
    <property type="match status" value="1"/>
</dbReference>
<dbReference type="Proteomes" id="UP000521943">
    <property type="component" value="Unassembled WGS sequence"/>
</dbReference>
<accession>A0A8H6ME44</accession>
<gene>
    <name evidence="2" type="ORF">DFP72DRAFT_1144518</name>
</gene>
<dbReference type="InterPro" id="IPR036047">
    <property type="entry name" value="F-box-like_dom_sf"/>
</dbReference>